<gene>
    <name evidence="14 17" type="primary">carB</name>
    <name evidence="17" type="ORF">CE91St30_17800</name>
</gene>
<dbReference type="PANTHER" id="PTHR11405">
    <property type="entry name" value="CARBAMOYLTRANSFERASE FAMILY MEMBER"/>
    <property type="match status" value="1"/>
</dbReference>
<feature type="binding site" evidence="14">
    <location>
        <position position="208"/>
    </location>
    <ligand>
        <name>ATP</name>
        <dbReference type="ChEBI" id="CHEBI:30616"/>
        <label>1</label>
    </ligand>
</feature>
<organism evidence="17 18">
    <name type="scientific">Raoultibacter timonensis</name>
    <dbReference type="NCBI Taxonomy" id="1907662"/>
    <lineage>
        <taxon>Bacteria</taxon>
        <taxon>Bacillati</taxon>
        <taxon>Actinomycetota</taxon>
        <taxon>Coriobacteriia</taxon>
        <taxon>Eggerthellales</taxon>
        <taxon>Eggerthellaceae</taxon>
        <taxon>Raoultibacter</taxon>
    </lineage>
</organism>
<dbReference type="Pfam" id="PF02786">
    <property type="entry name" value="CPSase_L_D2"/>
    <property type="match status" value="2"/>
</dbReference>
<dbReference type="SMART" id="SM01096">
    <property type="entry name" value="CPSase_L_D3"/>
    <property type="match status" value="1"/>
</dbReference>
<feature type="binding site" evidence="14">
    <location>
        <position position="169"/>
    </location>
    <ligand>
        <name>ATP</name>
        <dbReference type="ChEBI" id="CHEBI:30616"/>
        <label>1</label>
    </ligand>
</feature>
<dbReference type="InterPro" id="IPR011761">
    <property type="entry name" value="ATP-grasp"/>
</dbReference>
<feature type="binding site" evidence="14">
    <location>
        <position position="299"/>
    </location>
    <ligand>
        <name>Mn(2+)</name>
        <dbReference type="ChEBI" id="CHEBI:29035"/>
        <label>1</label>
    </ligand>
</feature>
<keyword evidence="18" id="KW-1185">Reference proteome</keyword>
<feature type="binding site" evidence="14">
    <location>
        <position position="129"/>
    </location>
    <ligand>
        <name>ATP</name>
        <dbReference type="ChEBI" id="CHEBI:30616"/>
        <label>1</label>
    </ligand>
</feature>
<comment type="domain">
    <text evidence="14">The large subunit is composed of 2 ATP-grasp domains that are involved in binding the 2 ATP molecules needed for carbamoyl phosphate synthesis. The N-terminal ATP-grasp domain (referred to as the carboxyphosphate synthetic component) catalyzes the ATP-dependent phosphorylation of hydrogencarbonate to carboxyphosphate and the subsequent nucleophilic attack by ammonia to form a carbamate intermediate. The C-terminal ATP-grasp domain (referred to as the carbamoyl phosphate synthetic component) then catalyzes the phosphorylation of carbamate with the second ATP to form the end product carbamoyl phosphate. The reactive and unstable enzyme intermediates are sequentially channeled from one active site to the next through the interior of the protein over a distance of at least 96 A.</text>
</comment>
<evidence type="ECO:0000256" key="9">
    <source>
        <dbReference type="ARBA" id="ARBA00022840"/>
    </source>
</evidence>
<dbReference type="EMBL" id="AP025564">
    <property type="protein sequence ID" value="BDE96447.1"/>
    <property type="molecule type" value="Genomic_DNA"/>
</dbReference>
<protein>
    <recommendedName>
        <fullName evidence="14">Carbamoyl phosphate synthase large chain</fullName>
        <ecNumber evidence="14">6.3.4.16</ecNumber>
        <ecNumber evidence="14">6.3.5.5</ecNumber>
    </recommendedName>
    <alternativeName>
        <fullName evidence="14">Carbamoyl phosphate synthetase ammonia chain</fullName>
    </alternativeName>
</protein>
<feature type="binding site" evidence="14">
    <location>
        <position position="755"/>
    </location>
    <ligand>
        <name>ATP</name>
        <dbReference type="ChEBI" id="CHEBI:30616"/>
        <label>2</label>
    </ligand>
</feature>
<dbReference type="NCBIfam" id="NF009455">
    <property type="entry name" value="PRK12815.1"/>
    <property type="match status" value="1"/>
</dbReference>
<evidence type="ECO:0000256" key="5">
    <source>
        <dbReference type="ARBA" id="ARBA00022605"/>
    </source>
</evidence>
<feature type="binding site" evidence="14">
    <location>
        <position position="714"/>
    </location>
    <ligand>
        <name>ATP</name>
        <dbReference type="ChEBI" id="CHEBI:30616"/>
        <label>2</label>
    </ligand>
</feature>
<feature type="binding site" evidence="14">
    <location>
        <position position="285"/>
    </location>
    <ligand>
        <name>Mn(2+)</name>
        <dbReference type="ChEBI" id="CHEBI:29035"/>
        <label>1</label>
    </ligand>
</feature>
<feature type="binding site" evidence="14">
    <location>
        <position position="840"/>
    </location>
    <ligand>
        <name>Mn(2+)</name>
        <dbReference type="ChEBI" id="CHEBI:29035"/>
        <label>4</label>
    </ligand>
</feature>
<evidence type="ECO:0000313" key="17">
    <source>
        <dbReference type="EMBL" id="BDE96447.1"/>
    </source>
</evidence>
<reference evidence="17 18" key="1">
    <citation type="submission" date="2022-01" db="EMBL/GenBank/DDBJ databases">
        <title>Novel bile acid biosynthetic pathways are enriched in the microbiome of centenarians.</title>
        <authorList>
            <person name="Sato Y."/>
            <person name="Atarashi K."/>
            <person name="Plichta R.D."/>
            <person name="Arai Y."/>
            <person name="Sasajima S."/>
            <person name="Kearney M.S."/>
            <person name="Suda W."/>
            <person name="Takeshita K."/>
            <person name="Sasaki T."/>
            <person name="Okamoto S."/>
            <person name="Skelly N.A."/>
            <person name="Okamura Y."/>
            <person name="Vlamakis H."/>
            <person name="Li Y."/>
            <person name="Tanoue T."/>
            <person name="Takei H."/>
            <person name="Nittono H."/>
            <person name="Narushima S."/>
            <person name="Irie J."/>
            <person name="Itoh H."/>
            <person name="Moriya K."/>
            <person name="Sugiura Y."/>
            <person name="Suematsu M."/>
            <person name="Moritoki N."/>
            <person name="Shibata S."/>
            <person name="Littman R.D."/>
            <person name="Fischbach A.M."/>
            <person name="Uwamino Y."/>
            <person name="Inoue T."/>
            <person name="Honda A."/>
            <person name="Hattori M."/>
            <person name="Murai T."/>
            <person name="Xavier J.R."/>
            <person name="Hirose N."/>
            <person name="Honda K."/>
        </authorList>
    </citation>
    <scope>NUCLEOTIDE SEQUENCE [LARGE SCALE GENOMIC DNA]</scope>
    <source>
        <strain evidence="17 18">CE91-St30</strain>
    </source>
</reference>
<evidence type="ECO:0000256" key="2">
    <source>
        <dbReference type="ARBA" id="ARBA00009799"/>
    </source>
</evidence>
<dbReference type="InterPro" id="IPR011607">
    <property type="entry name" value="MGS-like_dom"/>
</dbReference>
<evidence type="ECO:0000256" key="14">
    <source>
        <dbReference type="HAMAP-Rule" id="MF_01210"/>
    </source>
</evidence>
<dbReference type="InterPro" id="IPR016185">
    <property type="entry name" value="PreATP-grasp_dom_sf"/>
</dbReference>
<evidence type="ECO:0000313" key="18">
    <source>
        <dbReference type="Proteomes" id="UP001320544"/>
    </source>
</evidence>
<dbReference type="PROSITE" id="PS51257">
    <property type="entry name" value="PROKAR_LIPOPROTEIN"/>
    <property type="match status" value="1"/>
</dbReference>
<feature type="binding site" evidence="14">
    <location>
        <position position="175"/>
    </location>
    <ligand>
        <name>ATP</name>
        <dbReference type="ChEBI" id="CHEBI:30616"/>
        <label>1</label>
    </ligand>
</feature>
<dbReference type="EC" id="6.3.5.5" evidence="14"/>
<feature type="domain" description="ATP-grasp" evidence="15">
    <location>
        <begin position="133"/>
        <end position="328"/>
    </location>
</feature>
<comment type="catalytic activity">
    <reaction evidence="14">
        <text>hydrogencarbonate + L-glutamine + 2 ATP + H2O = carbamoyl phosphate + L-glutamate + 2 ADP + phosphate + 2 H(+)</text>
        <dbReference type="Rhea" id="RHEA:18633"/>
        <dbReference type="ChEBI" id="CHEBI:15377"/>
        <dbReference type="ChEBI" id="CHEBI:15378"/>
        <dbReference type="ChEBI" id="CHEBI:17544"/>
        <dbReference type="ChEBI" id="CHEBI:29985"/>
        <dbReference type="ChEBI" id="CHEBI:30616"/>
        <dbReference type="ChEBI" id="CHEBI:43474"/>
        <dbReference type="ChEBI" id="CHEBI:58228"/>
        <dbReference type="ChEBI" id="CHEBI:58359"/>
        <dbReference type="ChEBI" id="CHEBI:456216"/>
        <dbReference type="EC" id="6.3.5.5"/>
    </reaction>
</comment>
<comment type="pathway">
    <text evidence="1 14">Amino-acid biosynthesis; L-arginine biosynthesis; carbamoyl phosphate from bicarbonate: step 1/1.</text>
</comment>
<feature type="binding site" evidence="14">
    <location>
        <position position="242"/>
    </location>
    <ligand>
        <name>ATP</name>
        <dbReference type="ChEBI" id="CHEBI:30616"/>
        <label>1</label>
    </ligand>
</feature>
<dbReference type="PROSITE" id="PS00867">
    <property type="entry name" value="CPSASE_2"/>
    <property type="match status" value="2"/>
</dbReference>
<comment type="cofactor">
    <cofactor evidence="14">
        <name>Mg(2+)</name>
        <dbReference type="ChEBI" id="CHEBI:18420"/>
    </cofactor>
    <cofactor evidence="14">
        <name>Mn(2+)</name>
        <dbReference type="ChEBI" id="CHEBI:29035"/>
    </cofactor>
    <text evidence="14">Binds 4 Mg(2+) or Mn(2+) ions per subunit.</text>
</comment>
<dbReference type="PROSITE" id="PS51855">
    <property type="entry name" value="MGS"/>
    <property type="match status" value="1"/>
</dbReference>
<dbReference type="Gene3D" id="3.40.50.1380">
    <property type="entry name" value="Methylglyoxal synthase-like domain"/>
    <property type="match status" value="1"/>
</dbReference>
<feature type="binding site" evidence="14">
    <location>
        <position position="243"/>
    </location>
    <ligand>
        <name>ATP</name>
        <dbReference type="ChEBI" id="CHEBI:30616"/>
        <label>1</label>
    </ligand>
</feature>
<feature type="binding site" evidence="14">
    <location>
        <position position="787"/>
    </location>
    <ligand>
        <name>ATP</name>
        <dbReference type="ChEBI" id="CHEBI:30616"/>
        <label>2</label>
    </ligand>
</feature>
<feature type="binding site" evidence="14">
    <location>
        <position position="241"/>
    </location>
    <ligand>
        <name>ATP</name>
        <dbReference type="ChEBI" id="CHEBI:30616"/>
        <label>1</label>
    </ligand>
</feature>
<comment type="catalytic activity">
    <reaction evidence="13 14">
        <text>hydrogencarbonate + NH4(+) + 2 ATP = carbamoyl phosphate + 2 ADP + phosphate + 2 H(+)</text>
        <dbReference type="Rhea" id="RHEA:18029"/>
        <dbReference type="ChEBI" id="CHEBI:15378"/>
        <dbReference type="ChEBI" id="CHEBI:17544"/>
        <dbReference type="ChEBI" id="CHEBI:28938"/>
        <dbReference type="ChEBI" id="CHEBI:30616"/>
        <dbReference type="ChEBI" id="CHEBI:43474"/>
        <dbReference type="ChEBI" id="CHEBI:58228"/>
        <dbReference type="ChEBI" id="CHEBI:456216"/>
        <dbReference type="EC" id="6.3.4.16"/>
    </reaction>
</comment>
<dbReference type="RefSeq" id="WP_244385754.1">
    <property type="nucleotide sequence ID" value="NZ_AP025564.1"/>
</dbReference>
<dbReference type="Gene3D" id="1.10.1030.10">
    <property type="entry name" value="Carbamoyl-phosphate synthetase, large subunit oligomerisation domain"/>
    <property type="match status" value="1"/>
</dbReference>
<feature type="binding site" evidence="14">
    <location>
        <position position="285"/>
    </location>
    <ligand>
        <name>Mg(2+)</name>
        <dbReference type="ChEBI" id="CHEBI:18420"/>
        <label>1</label>
    </ligand>
</feature>
<keyword evidence="6" id="KW-0479">Metal-binding</keyword>
<dbReference type="InterPro" id="IPR036897">
    <property type="entry name" value="CarbamoylP_synth_lsu_oligo_sf"/>
</dbReference>
<dbReference type="Pfam" id="PF02787">
    <property type="entry name" value="CPSase_L_D3"/>
    <property type="match status" value="1"/>
</dbReference>
<dbReference type="InterPro" id="IPR036914">
    <property type="entry name" value="MGS-like_dom_sf"/>
</dbReference>
<evidence type="ECO:0000256" key="6">
    <source>
        <dbReference type="ARBA" id="ARBA00022723"/>
    </source>
</evidence>
<keyword evidence="8 14" id="KW-0547">Nucleotide-binding</keyword>
<evidence type="ECO:0000256" key="8">
    <source>
        <dbReference type="ARBA" id="ARBA00022741"/>
    </source>
</evidence>
<feature type="region of interest" description="Allosteric domain" evidence="14">
    <location>
        <begin position="937"/>
        <end position="1074"/>
    </location>
</feature>
<evidence type="ECO:0000256" key="13">
    <source>
        <dbReference type="ARBA" id="ARBA00047359"/>
    </source>
</evidence>
<evidence type="ECO:0000256" key="3">
    <source>
        <dbReference type="ARBA" id="ARBA00022571"/>
    </source>
</evidence>
<feature type="binding site" evidence="14">
    <location>
        <position position="786"/>
    </location>
    <ligand>
        <name>ATP</name>
        <dbReference type="ChEBI" id="CHEBI:30616"/>
        <label>2</label>
    </ligand>
</feature>
<keyword evidence="4 14" id="KW-0436">Ligase</keyword>
<feature type="binding site" evidence="14">
    <location>
        <position position="828"/>
    </location>
    <ligand>
        <name>Mg(2+)</name>
        <dbReference type="ChEBI" id="CHEBI:18420"/>
        <label>3</label>
    </ligand>
</feature>
<dbReference type="Proteomes" id="UP001320544">
    <property type="component" value="Chromosome"/>
</dbReference>
<feature type="binding site" evidence="14">
    <location>
        <position position="828"/>
    </location>
    <ligand>
        <name>Mn(2+)</name>
        <dbReference type="ChEBI" id="CHEBI:29035"/>
        <label>3</label>
    </ligand>
</feature>
<feature type="binding site" evidence="14">
    <location>
        <position position="760"/>
    </location>
    <ligand>
        <name>ATP</name>
        <dbReference type="ChEBI" id="CHEBI:30616"/>
        <label>2</label>
    </ligand>
</feature>
<dbReference type="InterPro" id="IPR006275">
    <property type="entry name" value="CPSase_lsu"/>
</dbReference>
<evidence type="ECO:0000256" key="11">
    <source>
        <dbReference type="ARBA" id="ARBA00022975"/>
    </source>
</evidence>
<dbReference type="Gene3D" id="3.30.470.20">
    <property type="entry name" value="ATP-grasp fold, B domain"/>
    <property type="match status" value="2"/>
</dbReference>
<feature type="binding site" evidence="14">
    <location>
        <position position="299"/>
    </location>
    <ligand>
        <name>Mg(2+)</name>
        <dbReference type="ChEBI" id="CHEBI:18420"/>
        <label>1</label>
    </ligand>
</feature>
<feature type="binding site" evidence="14">
    <location>
        <position position="842"/>
    </location>
    <ligand>
        <name>Mg(2+)</name>
        <dbReference type="ChEBI" id="CHEBI:18420"/>
        <label>4</label>
    </ligand>
</feature>
<dbReference type="Pfam" id="PF02142">
    <property type="entry name" value="MGS"/>
    <property type="match status" value="1"/>
</dbReference>
<feature type="binding site" evidence="14">
    <location>
        <position position="301"/>
    </location>
    <ligand>
        <name>Mn(2+)</name>
        <dbReference type="ChEBI" id="CHEBI:29035"/>
        <label>2</label>
    </ligand>
</feature>
<feature type="binding site" evidence="14">
    <location>
        <position position="840"/>
    </location>
    <ligand>
        <name>Mn(2+)</name>
        <dbReference type="ChEBI" id="CHEBI:29035"/>
        <label>3</label>
    </ligand>
</feature>
<feature type="binding site" evidence="14">
    <location>
        <position position="840"/>
    </location>
    <ligand>
        <name>Mg(2+)</name>
        <dbReference type="ChEBI" id="CHEBI:18420"/>
        <label>4</label>
    </ligand>
</feature>
<keyword evidence="12" id="KW-0464">Manganese</keyword>
<comment type="subunit">
    <text evidence="14">Composed of two chains; the small (or glutamine) chain promotes the hydrolysis of glutamine to ammonia, which is used by the large (or ammonia) chain to synthesize carbamoyl phosphate. Tetramer of heterodimers (alpha,beta)4.</text>
</comment>
<keyword evidence="3 14" id="KW-0055">Arginine biosynthesis</keyword>
<dbReference type="NCBIfam" id="TIGR01369">
    <property type="entry name" value="CPSaseII_lrg"/>
    <property type="match status" value="1"/>
</dbReference>
<dbReference type="EC" id="6.3.4.16" evidence="14"/>
<feature type="binding site" evidence="14">
    <location>
        <position position="785"/>
    </location>
    <ligand>
        <name>ATP</name>
        <dbReference type="ChEBI" id="CHEBI:30616"/>
        <label>2</label>
    </ligand>
</feature>
<feature type="binding site" evidence="14">
    <location>
        <position position="788"/>
    </location>
    <ligand>
        <name>ATP</name>
        <dbReference type="ChEBI" id="CHEBI:30616"/>
        <label>2</label>
    </ligand>
</feature>
<feature type="binding site" evidence="14">
    <location>
        <position position="840"/>
    </location>
    <ligand>
        <name>Mg(2+)</name>
        <dbReference type="ChEBI" id="CHEBI:18420"/>
        <label>3</label>
    </ligand>
</feature>
<feature type="region of interest" description="Carbamoyl phosphate synthetic domain" evidence="14">
    <location>
        <begin position="554"/>
        <end position="936"/>
    </location>
</feature>
<sequence>MPKREDIKTILVIGSGPIVIGQACEFDYSGAQACKVLKSDGYRVVLVNSNPATIMTDPGLADRTYVEPITPEFVEKVIEKERPDALLPTLGGQTGLNTAVDLARSGVLDKYDVEMIGCDLAAIERGEDRKLFNDCMAELGIETARSGYAYSISDAESIVDTLGYPVVLRPSFTLGGAGGGIAHDRDELVAIVGQGLELSPAGEVLVEESIEGWKEFEMEVMRDHAGNGIIVCSIENFDAMGVHTGDSITVAPAQTLSDVEYQRMRAASLAILEKIGVETGGSNVQFAVNPENGRMIVIEMNPRVSRSSALASKATGFPIAKAAAKLAVGYTLDEIVNDITKATPACFEPSIDYCVVKVPRFAFEKFQGTDDTLSTRMKAVGEIMSIGRTFEEALGKAMRSLENGRAGLNADGKCLEILDEDDFSDLVGRPTQDRIFYMAEALRRGWTVEQVSGATGIDPFFVSRMADIVRVEENLRGVHLDELDADAFRVLKRMGLSDVQIAHLTGSDETTVRTCRKMLGVKPAFKTVDTCAAEFPSTTAYHYKTYDADETEVAPKTKRRAMILGAGPNRIGQGIEFDYCCVHASYALHEAGFETIMVNCNPETVSTDYDTSDKLYFEPLTFEDVMDIVDVEQPDGVVVTLGGQTPLKLANALADAGVPIMGTSPEAIDLAEDRDRFAAILDELSITYPAAGMASTFEEACTVADQIGFPLLVRPSYVLGGRGMAIVYDGAQLEKYMAEAAKISPDHPVYLDRFLEGAVEVDLDALCDGERVYVGGVLEHIEMAGIHSGDSACCTPPFALSEAVQDQLRSIARRLALRLGVVGLINIQFAIKDQVIYVIEANPRASRTVPFTSKATGVPLAKLAARIMAGEKIADLGLPPDDRRLEHFSVKEAVMPFGRFPGADTVLGPEMKSTGEVMGIARNFPVAFAKTQLAISYALPEGGTVFISVCDRDKRSIVSIARDIVRLGFKVVATGGTARALRAAGVECEEVKKIHEGEPNVSDLIANGEISLMINTPFGHATRADGYELRLEAVKHGITQVTNLAGAQAMVTGMEVSRADGLDIVALQDLPQWD</sequence>
<dbReference type="CDD" id="cd01424">
    <property type="entry name" value="MGS_CPS_II"/>
    <property type="match status" value="1"/>
</dbReference>
<feature type="domain" description="MGS-like" evidence="16">
    <location>
        <begin position="937"/>
        <end position="1074"/>
    </location>
</feature>
<comment type="similarity">
    <text evidence="2 14">Belongs to the CarB family.</text>
</comment>
<dbReference type="PRINTS" id="PR00098">
    <property type="entry name" value="CPSASE"/>
</dbReference>
<dbReference type="SUPFAM" id="SSF48108">
    <property type="entry name" value="Carbamoyl phosphate synthetase, large subunit connection domain"/>
    <property type="match status" value="1"/>
</dbReference>
<dbReference type="HAMAP" id="MF_01210_A">
    <property type="entry name" value="CPSase_L_chain_A"/>
    <property type="match status" value="1"/>
</dbReference>
<comment type="pathway">
    <text evidence="14">Pyrimidine metabolism; UMP biosynthesis via de novo pathway; (S)-dihydroorotate from bicarbonate: step 1/3.</text>
</comment>
<evidence type="ECO:0000256" key="4">
    <source>
        <dbReference type="ARBA" id="ARBA00022598"/>
    </source>
</evidence>
<evidence type="ECO:0000256" key="10">
    <source>
        <dbReference type="ARBA" id="ARBA00022842"/>
    </source>
</evidence>
<proteinExistence type="inferred from homology"/>
<feature type="binding site" evidence="14">
    <location>
        <position position="285"/>
    </location>
    <ligand>
        <name>ATP</name>
        <dbReference type="ChEBI" id="CHEBI:30616"/>
        <label>1</label>
    </ligand>
</feature>
<dbReference type="Pfam" id="PF25596">
    <property type="entry name" value="CPSase_L_D1"/>
    <property type="match status" value="2"/>
</dbReference>
<feature type="binding site" evidence="14">
    <location>
        <position position="215"/>
    </location>
    <ligand>
        <name>ATP</name>
        <dbReference type="ChEBI" id="CHEBI:30616"/>
        <label>1</label>
    </ligand>
</feature>
<dbReference type="Gene3D" id="3.40.50.20">
    <property type="match status" value="2"/>
</dbReference>
<dbReference type="InterPro" id="IPR005483">
    <property type="entry name" value="CPSase_dom"/>
</dbReference>
<dbReference type="InterPro" id="IPR033937">
    <property type="entry name" value="MGS_CPS_CarB"/>
</dbReference>
<dbReference type="SUPFAM" id="SSF52335">
    <property type="entry name" value="Methylglyoxal synthase-like"/>
    <property type="match status" value="1"/>
</dbReference>
<keyword evidence="10" id="KW-0460">Magnesium</keyword>
<keyword evidence="11 14" id="KW-0665">Pyrimidine biosynthesis</keyword>
<dbReference type="PANTHER" id="PTHR11405:SF53">
    <property type="entry name" value="CARBAMOYL-PHOSPHATE SYNTHASE [AMMONIA], MITOCHONDRIAL"/>
    <property type="match status" value="1"/>
</dbReference>
<feature type="binding site" evidence="14">
    <location>
        <position position="840"/>
    </location>
    <ligand>
        <name>ATP</name>
        <dbReference type="ChEBI" id="CHEBI:30616"/>
        <label>2</label>
    </ligand>
</feature>
<feature type="binding site" evidence="14">
    <location>
        <position position="299"/>
    </location>
    <ligand>
        <name>ATP</name>
        <dbReference type="ChEBI" id="CHEBI:30616"/>
        <label>1</label>
    </ligand>
</feature>
<dbReference type="HAMAP" id="MF_01210_B">
    <property type="entry name" value="CPSase_L_chain_B"/>
    <property type="match status" value="1"/>
</dbReference>
<feature type="domain" description="ATP-grasp" evidence="15">
    <location>
        <begin position="678"/>
        <end position="869"/>
    </location>
</feature>
<dbReference type="PROSITE" id="PS50975">
    <property type="entry name" value="ATP_GRASP"/>
    <property type="match status" value="2"/>
</dbReference>
<feature type="binding site" evidence="14">
    <location>
        <position position="299"/>
    </location>
    <ligand>
        <name>Mn(2+)</name>
        <dbReference type="ChEBI" id="CHEBI:29035"/>
        <label>2</label>
    </ligand>
</feature>
<comment type="caution">
    <text evidence="14">Lacks conserved residue(s) required for the propagation of feature annotation.</text>
</comment>
<keyword evidence="9 14" id="KW-0067">ATP-binding</keyword>
<feature type="region of interest" description="Carboxyphosphate synthetic domain" evidence="14">
    <location>
        <begin position="1"/>
        <end position="402"/>
    </location>
</feature>
<feature type="binding site" evidence="14">
    <location>
        <position position="828"/>
    </location>
    <ligand>
        <name>ATP</name>
        <dbReference type="ChEBI" id="CHEBI:30616"/>
        <label>2</label>
    </ligand>
</feature>
<name>A0ABM7WJE7_9ACTN</name>
<feature type="binding site" evidence="14">
    <location>
        <position position="210"/>
    </location>
    <ligand>
        <name>ATP</name>
        <dbReference type="ChEBI" id="CHEBI:30616"/>
        <label>1</label>
    </ligand>
</feature>
<accession>A0ABM7WJE7</accession>
<feature type="binding site" evidence="14">
    <location>
        <position position="301"/>
    </location>
    <ligand>
        <name>Mg(2+)</name>
        <dbReference type="ChEBI" id="CHEBI:18420"/>
        <label>2</label>
    </ligand>
</feature>
<dbReference type="SMART" id="SM00851">
    <property type="entry name" value="MGS"/>
    <property type="match status" value="1"/>
</dbReference>
<evidence type="ECO:0000256" key="7">
    <source>
        <dbReference type="ARBA" id="ARBA00022737"/>
    </source>
</evidence>
<feature type="binding site" evidence="14">
    <location>
        <position position="176"/>
    </location>
    <ligand>
        <name>ATP</name>
        <dbReference type="ChEBI" id="CHEBI:30616"/>
        <label>1</label>
    </ligand>
</feature>
<dbReference type="NCBIfam" id="NF003671">
    <property type="entry name" value="PRK05294.1"/>
    <property type="match status" value="1"/>
</dbReference>
<evidence type="ECO:0000259" key="15">
    <source>
        <dbReference type="PROSITE" id="PS50975"/>
    </source>
</evidence>
<dbReference type="InterPro" id="IPR058047">
    <property type="entry name" value="CPSase_preATP-grasp"/>
</dbReference>
<evidence type="ECO:0000256" key="1">
    <source>
        <dbReference type="ARBA" id="ARBA00005077"/>
    </source>
</evidence>
<evidence type="ECO:0000256" key="12">
    <source>
        <dbReference type="ARBA" id="ARBA00023211"/>
    </source>
</evidence>
<evidence type="ECO:0000259" key="16">
    <source>
        <dbReference type="PROSITE" id="PS51855"/>
    </source>
</evidence>
<comment type="function">
    <text evidence="14">Large subunit of the glutamine-dependent carbamoyl phosphate synthetase (CPSase). CPSase catalyzes the formation of carbamoyl phosphate from the ammonia moiety of glutamine, carbonate, and phosphate donated by ATP, constituting the first step of 2 biosynthetic pathways, one leading to arginine and/or urea and the other to pyrimidine nucleotides. The large subunit (synthetase) binds the substrates ammonia (free or transferred from glutamine from the small subunit), hydrogencarbonate and ATP and carries out an ATP-coupled ligase reaction, activating hydrogencarbonate by forming carboxy phosphate which reacts with ammonia to form carbamoyl phosphate.</text>
</comment>
<dbReference type="SUPFAM" id="SSF56059">
    <property type="entry name" value="Glutathione synthetase ATP-binding domain-like"/>
    <property type="match status" value="2"/>
</dbReference>
<dbReference type="PROSITE" id="PS00866">
    <property type="entry name" value="CPSASE_1"/>
    <property type="match status" value="2"/>
</dbReference>
<feature type="binding site" evidence="14">
    <location>
        <position position="299"/>
    </location>
    <ligand>
        <name>Mg(2+)</name>
        <dbReference type="ChEBI" id="CHEBI:18420"/>
        <label>2</label>
    </ligand>
</feature>
<feature type="binding site" evidence="14">
    <location>
        <position position="753"/>
    </location>
    <ligand>
        <name>ATP</name>
        <dbReference type="ChEBI" id="CHEBI:30616"/>
        <label>2</label>
    </ligand>
</feature>
<dbReference type="SUPFAM" id="SSF52440">
    <property type="entry name" value="PreATP-grasp domain"/>
    <property type="match status" value="2"/>
</dbReference>
<feature type="binding site" evidence="14">
    <location>
        <position position="842"/>
    </location>
    <ligand>
        <name>Mn(2+)</name>
        <dbReference type="ChEBI" id="CHEBI:29035"/>
        <label>4</label>
    </ligand>
</feature>
<keyword evidence="5 14" id="KW-0028">Amino-acid biosynthesis</keyword>
<dbReference type="InterPro" id="IPR005479">
    <property type="entry name" value="CPAse_ATP-bd"/>
</dbReference>
<keyword evidence="7 14" id="KW-0677">Repeat</keyword>
<dbReference type="InterPro" id="IPR005480">
    <property type="entry name" value="CPSase_lsu_oligo"/>
</dbReference>